<sequence>MSTKGAKQPEIQENFSKLIGKGTIQHAYLFEGAAGTGKSETALWLAQSLLCPNYSEGPCQTCHVCQRISSHQHPDVVEIEAEGLSIKINQIRELKQEITKSGMEGLKKLIVVKDVEKMTTQAANSLLKFLEEPDGDITIILITTAKHRLLPTILSRVQLIHFPQLSKEQRIQTLLKEGLTQEQAAVLSQLTSDTNQAIELSENETLTSLIDAMWKWYTHLSKKDEQAFIYVHTDIMPLVKGKSEYHLALDLFLVILQDILNSQISKDYHVGYLKHQKTIHTEAERLSAGTLADLMEIILNGKKYLDRNVAAQGVFEQATLQMLAVMNKTI</sequence>
<protein>
    <submittedName>
        <fullName evidence="1">DNA polymerase-3 subunit delta</fullName>
    </submittedName>
</protein>
<reference evidence="2" key="1">
    <citation type="submission" date="2016-10" db="EMBL/GenBank/DDBJ databases">
        <authorList>
            <person name="Varghese N."/>
            <person name="Submissions S."/>
        </authorList>
    </citation>
    <scope>NUCLEOTIDE SEQUENCE [LARGE SCALE GENOMIC DNA]</scope>
    <source>
        <strain evidence="2">DSM 25751</strain>
    </source>
</reference>
<dbReference type="RefSeq" id="WP_091634336.1">
    <property type="nucleotide sequence ID" value="NZ_FNYW01000015.1"/>
</dbReference>
<dbReference type="Gene3D" id="3.40.50.300">
    <property type="entry name" value="P-loop containing nucleotide triphosphate hydrolases"/>
    <property type="match status" value="1"/>
</dbReference>
<dbReference type="PANTHER" id="PTHR11669">
    <property type="entry name" value="REPLICATION FACTOR C / DNA POLYMERASE III GAMMA-TAU SUBUNIT"/>
    <property type="match status" value="1"/>
</dbReference>
<evidence type="ECO:0000313" key="2">
    <source>
        <dbReference type="Proteomes" id="UP000198564"/>
    </source>
</evidence>
<name>A0A1H6T6G8_9LACT</name>
<dbReference type="GO" id="GO:0006261">
    <property type="term" value="P:DNA-templated DNA replication"/>
    <property type="evidence" value="ECO:0007669"/>
    <property type="project" value="TreeGrafter"/>
</dbReference>
<gene>
    <name evidence="1" type="ORF">SAMN04488113_11516</name>
</gene>
<dbReference type="SUPFAM" id="SSF52540">
    <property type="entry name" value="P-loop containing nucleoside triphosphate hydrolases"/>
    <property type="match status" value="1"/>
</dbReference>
<dbReference type="InterPro" id="IPR027417">
    <property type="entry name" value="P-loop_NTPase"/>
</dbReference>
<proteinExistence type="predicted"/>
<dbReference type="InterPro" id="IPR050238">
    <property type="entry name" value="DNA_Rep/Repair_Clamp_Loader"/>
</dbReference>
<organism evidence="1 2">
    <name type="scientific">Alkalibacterium gilvum</name>
    <dbReference type="NCBI Taxonomy" id="1130080"/>
    <lineage>
        <taxon>Bacteria</taxon>
        <taxon>Bacillati</taxon>
        <taxon>Bacillota</taxon>
        <taxon>Bacilli</taxon>
        <taxon>Lactobacillales</taxon>
        <taxon>Carnobacteriaceae</taxon>
        <taxon>Alkalibacterium</taxon>
    </lineage>
</organism>
<dbReference type="EMBL" id="FNYW01000015">
    <property type="protein sequence ID" value="SEI73714.1"/>
    <property type="molecule type" value="Genomic_DNA"/>
</dbReference>
<accession>A0A1H6T6G8</accession>
<dbReference type="InterPro" id="IPR004622">
    <property type="entry name" value="DNA_pol_HolB"/>
</dbReference>
<dbReference type="OrthoDB" id="9810148at2"/>
<dbReference type="STRING" id="1130080.SAMN04488113_11516"/>
<dbReference type="PANTHER" id="PTHR11669:SF8">
    <property type="entry name" value="DNA POLYMERASE III SUBUNIT DELTA"/>
    <property type="match status" value="1"/>
</dbReference>
<dbReference type="NCBIfam" id="TIGR00678">
    <property type="entry name" value="holB"/>
    <property type="match status" value="1"/>
</dbReference>
<evidence type="ECO:0000313" key="1">
    <source>
        <dbReference type="EMBL" id="SEI73714.1"/>
    </source>
</evidence>
<dbReference type="Pfam" id="PF13177">
    <property type="entry name" value="DNA_pol3_delta2"/>
    <property type="match status" value="1"/>
</dbReference>
<dbReference type="Proteomes" id="UP000198564">
    <property type="component" value="Unassembled WGS sequence"/>
</dbReference>
<dbReference type="FunFam" id="3.40.50.300:FF:001255">
    <property type="entry name" value="DNA polymerase III subunit delta"/>
    <property type="match status" value="1"/>
</dbReference>
<dbReference type="NCBIfam" id="NF005972">
    <property type="entry name" value="PRK08058.1"/>
    <property type="match status" value="1"/>
</dbReference>
<dbReference type="GO" id="GO:0008408">
    <property type="term" value="F:3'-5' exonuclease activity"/>
    <property type="evidence" value="ECO:0007669"/>
    <property type="project" value="InterPro"/>
</dbReference>
<keyword evidence="2" id="KW-1185">Reference proteome</keyword>
<dbReference type="GO" id="GO:0003887">
    <property type="term" value="F:DNA-directed DNA polymerase activity"/>
    <property type="evidence" value="ECO:0007669"/>
    <property type="project" value="InterPro"/>
</dbReference>
<dbReference type="AlphaFoldDB" id="A0A1H6T6G8"/>